<reference evidence="2 3" key="1">
    <citation type="journal article" date="2011" name="Genome Res.">
        <title>Phylogeny-wide analysis of social amoeba genomes highlights ancient origins for complex intercellular communication.</title>
        <authorList>
            <person name="Heidel A.J."/>
            <person name="Lawal H.M."/>
            <person name="Felder M."/>
            <person name="Schilde C."/>
            <person name="Helps N.R."/>
            <person name="Tunggal B."/>
            <person name="Rivero F."/>
            <person name="John U."/>
            <person name="Schleicher M."/>
            <person name="Eichinger L."/>
            <person name="Platzer M."/>
            <person name="Noegel A.A."/>
            <person name="Schaap P."/>
            <person name="Gloeckner G."/>
        </authorList>
    </citation>
    <scope>NUCLEOTIDE SEQUENCE [LARGE SCALE GENOMIC DNA]</scope>
    <source>
        <strain evidence="3">ATCC 26659 / Pp 5 / PN500</strain>
    </source>
</reference>
<keyword evidence="1" id="KW-0472">Membrane</keyword>
<keyword evidence="3" id="KW-1185">Reference proteome</keyword>
<dbReference type="InParanoid" id="D3B672"/>
<comment type="caution">
    <text evidence="2">The sequence shown here is derived from an EMBL/GenBank/DDBJ whole genome shotgun (WGS) entry which is preliminary data.</text>
</comment>
<sequence length="86" mass="9704">MLIGACEVDVDELMASRSRPLLVELRDTICWSDRATAKLLLILIDRDRMPGVGTLPIFVCDLVMISGMWPLYLDNIITKILMVLVK</sequence>
<evidence type="ECO:0000313" key="3">
    <source>
        <dbReference type="Proteomes" id="UP000001396"/>
    </source>
</evidence>
<dbReference type="Proteomes" id="UP000001396">
    <property type="component" value="Unassembled WGS sequence"/>
</dbReference>
<keyword evidence="1" id="KW-0812">Transmembrane</keyword>
<dbReference type="AlphaFoldDB" id="D3B672"/>
<evidence type="ECO:0000256" key="1">
    <source>
        <dbReference type="SAM" id="Phobius"/>
    </source>
</evidence>
<dbReference type="EMBL" id="ADBJ01000017">
    <property type="protein sequence ID" value="EFA83370.1"/>
    <property type="molecule type" value="Genomic_DNA"/>
</dbReference>
<evidence type="ECO:0000313" key="2">
    <source>
        <dbReference type="EMBL" id="EFA83370.1"/>
    </source>
</evidence>
<organism evidence="2 3">
    <name type="scientific">Heterostelium pallidum (strain ATCC 26659 / Pp 5 / PN500)</name>
    <name type="common">Cellular slime mold</name>
    <name type="synonym">Polysphondylium pallidum</name>
    <dbReference type="NCBI Taxonomy" id="670386"/>
    <lineage>
        <taxon>Eukaryota</taxon>
        <taxon>Amoebozoa</taxon>
        <taxon>Evosea</taxon>
        <taxon>Eumycetozoa</taxon>
        <taxon>Dictyostelia</taxon>
        <taxon>Acytosteliales</taxon>
        <taxon>Acytosteliaceae</taxon>
        <taxon>Heterostelium</taxon>
    </lineage>
</organism>
<proteinExistence type="predicted"/>
<feature type="transmembrane region" description="Helical" evidence="1">
    <location>
        <begin position="55"/>
        <end position="73"/>
    </location>
</feature>
<name>D3B672_HETP5</name>
<accession>D3B672</accession>
<dbReference type="GeneID" id="31359650"/>
<gene>
    <name evidence="2" type="ORF">PPL_04163</name>
</gene>
<dbReference type="RefSeq" id="XP_020435487.1">
    <property type="nucleotide sequence ID" value="XM_020575073.1"/>
</dbReference>
<protein>
    <submittedName>
        <fullName evidence="2">Uncharacterized protein</fullName>
    </submittedName>
</protein>
<keyword evidence="1" id="KW-1133">Transmembrane helix</keyword>